<dbReference type="RefSeq" id="WP_393170321.1">
    <property type="nucleotide sequence ID" value="NZ_JBICRM010000018.1"/>
</dbReference>
<dbReference type="Proteomes" id="UP001603978">
    <property type="component" value="Unassembled WGS sequence"/>
</dbReference>
<dbReference type="SUPFAM" id="SSF52540">
    <property type="entry name" value="P-loop containing nucleoside triphosphate hydrolases"/>
    <property type="match status" value="1"/>
</dbReference>
<feature type="domain" description="ABC transporter" evidence="3">
    <location>
        <begin position="10"/>
        <end position="253"/>
    </location>
</feature>
<dbReference type="PROSITE" id="PS50893">
    <property type="entry name" value="ABC_TRANSPORTER_2"/>
    <property type="match status" value="1"/>
</dbReference>
<accession>A0ABW7AI00</accession>
<evidence type="ECO:0000256" key="1">
    <source>
        <dbReference type="ARBA" id="ARBA00022741"/>
    </source>
</evidence>
<proteinExistence type="predicted"/>
<dbReference type="InterPro" id="IPR003593">
    <property type="entry name" value="AAA+_ATPase"/>
</dbReference>
<protein>
    <submittedName>
        <fullName evidence="4">ATP-binding cassette domain-containing protein</fullName>
    </submittedName>
</protein>
<evidence type="ECO:0000313" key="5">
    <source>
        <dbReference type="Proteomes" id="UP001603978"/>
    </source>
</evidence>
<dbReference type="InterPro" id="IPR003439">
    <property type="entry name" value="ABC_transporter-like_ATP-bd"/>
</dbReference>
<gene>
    <name evidence="4" type="ORF">ACFLIM_27705</name>
</gene>
<dbReference type="PANTHER" id="PTHR43790:SF8">
    <property type="entry name" value="SUGAR ABC TRANSPORTER ATP-BINDING PROTEIN"/>
    <property type="match status" value="1"/>
</dbReference>
<comment type="caution">
    <text evidence="4">The sequence shown here is derived from an EMBL/GenBank/DDBJ whole genome shotgun (WGS) entry which is preliminary data.</text>
</comment>
<dbReference type="EMBL" id="JBICRM010000018">
    <property type="protein sequence ID" value="MFG1706985.1"/>
    <property type="molecule type" value="Genomic_DNA"/>
</dbReference>
<dbReference type="InterPro" id="IPR050107">
    <property type="entry name" value="ABC_carbohydrate_import_ATPase"/>
</dbReference>
<organism evidence="4 5">
    <name type="scientific">Nonomuraea marmarensis</name>
    <dbReference type="NCBI Taxonomy" id="3351344"/>
    <lineage>
        <taxon>Bacteria</taxon>
        <taxon>Bacillati</taxon>
        <taxon>Actinomycetota</taxon>
        <taxon>Actinomycetes</taxon>
        <taxon>Streptosporangiales</taxon>
        <taxon>Streptosporangiaceae</taxon>
        <taxon>Nonomuraea</taxon>
    </lineage>
</organism>
<dbReference type="SMART" id="SM00382">
    <property type="entry name" value="AAA"/>
    <property type="match status" value="1"/>
</dbReference>
<dbReference type="InterPro" id="IPR017871">
    <property type="entry name" value="ABC_transporter-like_CS"/>
</dbReference>
<keyword evidence="5" id="KW-1185">Reference proteome</keyword>
<name>A0ABW7AI00_9ACTN</name>
<evidence type="ECO:0000256" key="2">
    <source>
        <dbReference type="ARBA" id="ARBA00022840"/>
    </source>
</evidence>
<reference evidence="4 5" key="1">
    <citation type="submission" date="2024-10" db="EMBL/GenBank/DDBJ databases">
        <authorList>
            <person name="Topkara A.R."/>
            <person name="Saygin H."/>
        </authorList>
    </citation>
    <scope>NUCLEOTIDE SEQUENCE [LARGE SCALE GENOMIC DNA]</scope>
    <source>
        <strain evidence="4 5">M3C6</strain>
    </source>
</reference>
<dbReference type="Gene3D" id="3.40.50.300">
    <property type="entry name" value="P-loop containing nucleotide triphosphate hydrolases"/>
    <property type="match status" value="1"/>
</dbReference>
<sequence length="270" mass="29109">MTSEERRPALAVRGLSKSFGGLHALRDVSFDLMPGQVTALVGDNGAGKSTLVKALSGLQPADEGETLIHGEPVTLKSARAAAAVGIETVHQNLALIEHSNVTQNLFLNREIRTRVPVLRQLGWLDHKKMHGDTRDILSELGINISSVRTKIRDLSGGQRQCVAIGRAVAWSREIVMLDEPTAALGVHQTGLVLELVRRLAGRGVAVLMITHNMEHVLQVCDRVLVLRLGRLVTDRPTSEVDGRSLVEYITGLRSDGPAGNVPLKEADTGA</sequence>
<keyword evidence="2 4" id="KW-0067">ATP-binding</keyword>
<dbReference type="Pfam" id="PF00005">
    <property type="entry name" value="ABC_tran"/>
    <property type="match status" value="1"/>
</dbReference>
<keyword evidence="1" id="KW-0547">Nucleotide-binding</keyword>
<dbReference type="PROSITE" id="PS00211">
    <property type="entry name" value="ABC_TRANSPORTER_1"/>
    <property type="match status" value="1"/>
</dbReference>
<dbReference type="CDD" id="cd03216">
    <property type="entry name" value="ABC_Carb_Monos_I"/>
    <property type="match status" value="1"/>
</dbReference>
<dbReference type="InterPro" id="IPR027417">
    <property type="entry name" value="P-loop_NTPase"/>
</dbReference>
<evidence type="ECO:0000313" key="4">
    <source>
        <dbReference type="EMBL" id="MFG1706985.1"/>
    </source>
</evidence>
<dbReference type="PANTHER" id="PTHR43790">
    <property type="entry name" value="CARBOHYDRATE TRANSPORT ATP-BINDING PROTEIN MG119-RELATED"/>
    <property type="match status" value="1"/>
</dbReference>
<dbReference type="GO" id="GO:0005524">
    <property type="term" value="F:ATP binding"/>
    <property type="evidence" value="ECO:0007669"/>
    <property type="project" value="UniProtKB-KW"/>
</dbReference>
<evidence type="ECO:0000259" key="3">
    <source>
        <dbReference type="PROSITE" id="PS50893"/>
    </source>
</evidence>